<dbReference type="EMBL" id="CP001363">
    <property type="protein sequence ID" value="ACY89066.1"/>
    <property type="molecule type" value="Genomic_DNA"/>
</dbReference>
<dbReference type="GO" id="GO:0032131">
    <property type="term" value="F:alkylated DNA binding"/>
    <property type="evidence" value="ECO:0007669"/>
    <property type="project" value="TreeGrafter"/>
</dbReference>
<sequence>MTLAKCRRGDNWNMKARRYVRLAFMLKGQIKEKSMFTLSWQPPYDWSWMLGFLAARAVDGVETVGEGFYARSLVVGEHRGLVSVRPHLPTHTVQVSVSAGLLPVAPACLAKVSRLFDLDCQPAQVAAVLGPLGEDRPGLRLPGSVDTFEQGVRAILGQLVSVAMAARLTAKVARRYGEALPDAPDYVCFPGPETLALADPLALKALGMPLRRAEALIHLAQATLAGKLALAAPPDIEQSVKNLQTFPGIGRWTANYFALRGWQAKDIFLPDDYLIKQRFAGMTPAQIRRYAERWKPWRSYALLHIWYTHGWQPSMDSEIAGIQ</sequence>
<feature type="domain" description="HhH-GPD" evidence="7">
    <location>
        <begin position="164"/>
        <end position="310"/>
    </location>
</feature>
<dbReference type="SUPFAM" id="SSF55945">
    <property type="entry name" value="TATA-box binding protein-like"/>
    <property type="match status" value="1"/>
</dbReference>
<dbReference type="GO" id="GO:0032993">
    <property type="term" value="C:protein-DNA complex"/>
    <property type="evidence" value="ECO:0007669"/>
    <property type="project" value="TreeGrafter"/>
</dbReference>
<dbReference type="FunFam" id="1.10.340.30:FF:000008">
    <property type="entry name" value="DNA-3-methyladenine glycosylase 2"/>
    <property type="match status" value="1"/>
</dbReference>
<evidence type="ECO:0000259" key="7">
    <source>
        <dbReference type="SMART" id="SM00478"/>
    </source>
</evidence>
<evidence type="ECO:0000256" key="3">
    <source>
        <dbReference type="ARBA" id="ARBA00012000"/>
    </source>
</evidence>
<evidence type="ECO:0000256" key="5">
    <source>
        <dbReference type="ARBA" id="ARBA00022801"/>
    </source>
</evidence>
<dbReference type="InterPro" id="IPR011257">
    <property type="entry name" value="DNA_glycosylase"/>
</dbReference>
<dbReference type="KEGG" id="seo:STM14_2621"/>
<keyword evidence="6" id="KW-0234">DNA repair</keyword>
<dbReference type="PROSITE" id="PS00516">
    <property type="entry name" value="ALKYLBASE_DNA_GLYCOS"/>
    <property type="match status" value="1"/>
</dbReference>
<accession>A0A0F6B3H6</accession>
<gene>
    <name evidence="9" type="primary">alkA</name>
    <name evidence="9" type="ordered locus">STM14_2621</name>
</gene>
<name>A0A0F6B3H6_SALT1</name>
<dbReference type="PANTHER" id="PTHR43003:SF13">
    <property type="entry name" value="DNA-3-METHYLADENINE GLYCOSYLASE 2"/>
    <property type="match status" value="1"/>
</dbReference>
<dbReference type="InterPro" id="IPR000035">
    <property type="entry name" value="Alkylbase_DNA_glycsylse_CS"/>
</dbReference>
<evidence type="ECO:0000313" key="9">
    <source>
        <dbReference type="EMBL" id="ACY89066.1"/>
    </source>
</evidence>
<dbReference type="SMART" id="SM01009">
    <property type="entry name" value="AlkA_N"/>
    <property type="match status" value="1"/>
</dbReference>
<dbReference type="Pfam" id="PF00730">
    <property type="entry name" value="HhH-GPD"/>
    <property type="match status" value="1"/>
</dbReference>
<dbReference type="CDD" id="cd00056">
    <property type="entry name" value="ENDO3c"/>
    <property type="match status" value="1"/>
</dbReference>
<dbReference type="Pfam" id="PF06029">
    <property type="entry name" value="AlkA_N"/>
    <property type="match status" value="1"/>
</dbReference>
<keyword evidence="4" id="KW-0227">DNA damage</keyword>
<dbReference type="Gene3D" id="1.10.340.30">
    <property type="entry name" value="Hypothetical protein, domain 2"/>
    <property type="match status" value="1"/>
</dbReference>
<dbReference type="InterPro" id="IPR051912">
    <property type="entry name" value="Alkylbase_DNA_Glycosylase/TA"/>
</dbReference>
<comment type="catalytic activity">
    <reaction evidence="1">
        <text>Hydrolysis of alkylated DNA, releasing 3-methyladenine, 3-methylguanine, 7-methylguanine and 7-methyladenine.</text>
        <dbReference type="EC" id="3.2.2.21"/>
    </reaction>
</comment>
<dbReference type="HOGENOM" id="CLU_000445_72_3_6"/>
<dbReference type="AlphaFoldDB" id="A0A0F6B3H6"/>
<organism evidence="9 10">
    <name type="scientific">Salmonella typhimurium (strain 14028s / SGSC 2262)</name>
    <dbReference type="NCBI Taxonomy" id="588858"/>
    <lineage>
        <taxon>Bacteria</taxon>
        <taxon>Pseudomonadati</taxon>
        <taxon>Pseudomonadota</taxon>
        <taxon>Gammaproteobacteria</taxon>
        <taxon>Enterobacterales</taxon>
        <taxon>Enterobacteriaceae</taxon>
        <taxon>Salmonella</taxon>
    </lineage>
</organism>
<protein>
    <recommendedName>
        <fullName evidence="3">DNA-3-methyladenine glycosylase II</fullName>
        <ecNumber evidence="3">3.2.2.21</ecNumber>
    </recommendedName>
</protein>
<dbReference type="SUPFAM" id="SSF48150">
    <property type="entry name" value="DNA-glycosylase"/>
    <property type="match status" value="1"/>
</dbReference>
<dbReference type="FunFam" id="1.10.1670.10:FF:000007">
    <property type="entry name" value="DNA-3-methyladenine glycosylase 2"/>
    <property type="match status" value="1"/>
</dbReference>
<evidence type="ECO:0000313" key="10">
    <source>
        <dbReference type="Proteomes" id="UP000002695"/>
    </source>
</evidence>
<evidence type="ECO:0000259" key="8">
    <source>
        <dbReference type="SMART" id="SM01009"/>
    </source>
</evidence>
<dbReference type="EC" id="3.2.2.21" evidence="3"/>
<evidence type="ECO:0000256" key="2">
    <source>
        <dbReference type="ARBA" id="ARBA00010817"/>
    </source>
</evidence>
<dbReference type="NCBIfam" id="NF007641">
    <property type="entry name" value="PRK10308.1"/>
    <property type="match status" value="1"/>
</dbReference>
<dbReference type="PATRIC" id="fig|588858.6.peg.2452"/>
<dbReference type="GO" id="GO:0043916">
    <property type="term" value="F:DNA-7-methylguanine glycosylase activity"/>
    <property type="evidence" value="ECO:0007669"/>
    <property type="project" value="TreeGrafter"/>
</dbReference>
<dbReference type="Proteomes" id="UP000002695">
    <property type="component" value="Chromosome"/>
</dbReference>
<dbReference type="GO" id="GO:0006285">
    <property type="term" value="P:base-excision repair, AP site formation"/>
    <property type="evidence" value="ECO:0007669"/>
    <property type="project" value="TreeGrafter"/>
</dbReference>
<dbReference type="PANTHER" id="PTHR43003">
    <property type="entry name" value="DNA-3-METHYLADENINE GLYCOSYLASE"/>
    <property type="match status" value="1"/>
</dbReference>
<dbReference type="GO" id="GO:0008725">
    <property type="term" value="F:DNA-3-methyladenine glycosylase activity"/>
    <property type="evidence" value="ECO:0007669"/>
    <property type="project" value="TreeGrafter"/>
</dbReference>
<reference evidence="9 10" key="1">
    <citation type="journal article" date="2010" name="J. Bacteriol.">
        <title>Short-term signatures of evolutionary change in the Salmonella enterica serovar typhimurium 14028 genome.</title>
        <authorList>
            <person name="Jarvik T."/>
            <person name="Smillie C."/>
            <person name="Groisman E.A."/>
            <person name="Ochman H."/>
        </authorList>
    </citation>
    <scope>NUCLEOTIDE SEQUENCE [LARGE SCALE GENOMIC DNA]</scope>
    <source>
        <strain evidence="10">14028s / SGSC 2262</strain>
    </source>
</reference>
<evidence type="ECO:0000256" key="1">
    <source>
        <dbReference type="ARBA" id="ARBA00000086"/>
    </source>
</evidence>
<keyword evidence="5" id="KW-0378">Hydrolase</keyword>
<evidence type="ECO:0000256" key="6">
    <source>
        <dbReference type="ARBA" id="ARBA00023204"/>
    </source>
</evidence>
<proteinExistence type="inferred from homology"/>
<comment type="similarity">
    <text evidence="2">Belongs to the alkylbase DNA glycosidase AlkA family.</text>
</comment>
<dbReference type="InterPro" id="IPR010316">
    <property type="entry name" value="AlkA_N"/>
</dbReference>
<feature type="domain" description="DNA-3-methyladenine glycosylase AlkA N-terminal" evidence="8">
    <location>
        <begin position="35"/>
        <end position="146"/>
    </location>
</feature>
<dbReference type="SMART" id="SM00478">
    <property type="entry name" value="ENDO3c"/>
    <property type="match status" value="1"/>
</dbReference>
<evidence type="ECO:0000256" key="4">
    <source>
        <dbReference type="ARBA" id="ARBA00022763"/>
    </source>
</evidence>
<dbReference type="Gene3D" id="1.10.1670.10">
    <property type="entry name" value="Helix-hairpin-Helix base-excision DNA repair enzymes (C-terminal)"/>
    <property type="match status" value="1"/>
</dbReference>
<dbReference type="InterPro" id="IPR023170">
    <property type="entry name" value="HhH_base_excis_C"/>
</dbReference>
<dbReference type="GO" id="GO:0005737">
    <property type="term" value="C:cytoplasm"/>
    <property type="evidence" value="ECO:0007669"/>
    <property type="project" value="TreeGrafter"/>
</dbReference>
<dbReference type="InterPro" id="IPR037046">
    <property type="entry name" value="AlkA_N_sf"/>
</dbReference>
<dbReference type="InterPro" id="IPR003265">
    <property type="entry name" value="HhH-GPD_domain"/>
</dbReference>
<dbReference type="GO" id="GO:0006307">
    <property type="term" value="P:DNA alkylation repair"/>
    <property type="evidence" value="ECO:0007669"/>
    <property type="project" value="TreeGrafter"/>
</dbReference>
<dbReference type="Gene3D" id="3.30.310.20">
    <property type="entry name" value="DNA-3-methyladenine glycosylase AlkA, N-terminal domain"/>
    <property type="match status" value="1"/>
</dbReference>
<keyword evidence="10" id="KW-1185">Reference proteome</keyword>